<gene>
    <name evidence="2" type="ORF">KSF_049660</name>
</gene>
<protein>
    <recommendedName>
        <fullName evidence="1">Pyrrolo-quinoline quinone repeat domain-containing protein</fullName>
    </recommendedName>
</protein>
<sequence>MQVADATTAYVQTPKALLAIDVESGQERWHVEAQDTWWIYADAVSNGIVYATVSPGNGGDPSLLALEAANGKQIWKTTIAPLDRGGVQDVEVEGDRVFVRAENNFFVLQARDGKVLWSSYATSPIRAGGVVFLTRWRKTGDSIIDAVQEKDGKLLWSFHPPTVDGEPQHAITAGPEDPLVHSIITSDGILGVESQGILYGVNTKNGSLLWNVAKKDIDYHPGSLFTANGIIYAQSMDDTLLAIEAKSGTIPWSVHVDGGMGGVTLDSTGGILFVTVSSGLGPEYVEAVRANGKVLWKMQLQQTVGSPYWSYYQIADGRIYQVVARAVTDIKGSDIPLTYYKQMNLSATKIGDRTALWSKLISV</sequence>
<dbReference type="SMART" id="SM00564">
    <property type="entry name" value="PQQ"/>
    <property type="match status" value="6"/>
</dbReference>
<comment type="caution">
    <text evidence="2">The sequence shown here is derived from an EMBL/GenBank/DDBJ whole genome shotgun (WGS) entry which is preliminary data.</text>
</comment>
<dbReference type="Pfam" id="PF13360">
    <property type="entry name" value="PQQ_2"/>
    <property type="match status" value="2"/>
</dbReference>
<evidence type="ECO:0000313" key="2">
    <source>
        <dbReference type="EMBL" id="GHO94918.1"/>
    </source>
</evidence>
<dbReference type="Gene3D" id="2.40.10.480">
    <property type="match status" value="1"/>
</dbReference>
<reference evidence="2" key="1">
    <citation type="submission" date="2020-10" db="EMBL/GenBank/DDBJ databases">
        <title>Taxonomic study of unclassified bacteria belonging to the class Ktedonobacteria.</title>
        <authorList>
            <person name="Yabe S."/>
            <person name="Wang C.M."/>
            <person name="Zheng Y."/>
            <person name="Sakai Y."/>
            <person name="Cavaletti L."/>
            <person name="Monciardini P."/>
            <person name="Donadio S."/>
        </authorList>
    </citation>
    <scope>NUCLEOTIDE SEQUENCE</scope>
    <source>
        <strain evidence="2">ID150040</strain>
    </source>
</reference>
<name>A0A8J3IM68_9CHLR</name>
<keyword evidence="3" id="KW-1185">Reference proteome</keyword>
<dbReference type="InterPro" id="IPR018391">
    <property type="entry name" value="PQQ_b-propeller_rpt"/>
</dbReference>
<evidence type="ECO:0000313" key="3">
    <source>
        <dbReference type="Proteomes" id="UP000597444"/>
    </source>
</evidence>
<dbReference type="InterPro" id="IPR015943">
    <property type="entry name" value="WD40/YVTN_repeat-like_dom_sf"/>
</dbReference>
<dbReference type="EMBL" id="BNJK01000001">
    <property type="protein sequence ID" value="GHO94918.1"/>
    <property type="molecule type" value="Genomic_DNA"/>
</dbReference>
<dbReference type="AlphaFoldDB" id="A0A8J3IM68"/>
<dbReference type="Proteomes" id="UP000597444">
    <property type="component" value="Unassembled WGS sequence"/>
</dbReference>
<dbReference type="SUPFAM" id="SSF50998">
    <property type="entry name" value="Quinoprotein alcohol dehydrogenase-like"/>
    <property type="match status" value="1"/>
</dbReference>
<feature type="domain" description="Pyrrolo-quinoline quinone repeat" evidence="1">
    <location>
        <begin position="18"/>
        <end position="123"/>
    </location>
</feature>
<accession>A0A8J3IM68</accession>
<dbReference type="InterPro" id="IPR011047">
    <property type="entry name" value="Quinoprotein_ADH-like_sf"/>
</dbReference>
<dbReference type="InterPro" id="IPR002372">
    <property type="entry name" value="PQQ_rpt_dom"/>
</dbReference>
<evidence type="ECO:0000259" key="1">
    <source>
        <dbReference type="Pfam" id="PF13360"/>
    </source>
</evidence>
<proteinExistence type="predicted"/>
<dbReference type="PANTHER" id="PTHR34512">
    <property type="entry name" value="CELL SURFACE PROTEIN"/>
    <property type="match status" value="1"/>
</dbReference>
<feature type="domain" description="Pyrrolo-quinoline quinone repeat" evidence="1">
    <location>
        <begin position="141"/>
        <end position="309"/>
    </location>
</feature>
<dbReference type="PANTHER" id="PTHR34512:SF30">
    <property type="entry name" value="OUTER MEMBRANE PROTEIN ASSEMBLY FACTOR BAMB"/>
    <property type="match status" value="1"/>
</dbReference>
<organism evidence="2 3">
    <name type="scientific">Reticulibacter mediterranei</name>
    <dbReference type="NCBI Taxonomy" id="2778369"/>
    <lineage>
        <taxon>Bacteria</taxon>
        <taxon>Bacillati</taxon>
        <taxon>Chloroflexota</taxon>
        <taxon>Ktedonobacteria</taxon>
        <taxon>Ktedonobacterales</taxon>
        <taxon>Reticulibacteraceae</taxon>
        <taxon>Reticulibacter</taxon>
    </lineage>
</organism>
<dbReference type="Gene3D" id="2.130.10.10">
    <property type="entry name" value="YVTN repeat-like/Quinoprotein amine dehydrogenase"/>
    <property type="match status" value="1"/>
</dbReference>